<keyword evidence="8" id="KW-0966">Cell projection</keyword>
<dbReference type="GO" id="GO:0044780">
    <property type="term" value="P:bacterial-type flagellum assembly"/>
    <property type="evidence" value="ECO:0007669"/>
    <property type="project" value="InterPro"/>
</dbReference>
<dbReference type="InterPro" id="IPR036584">
    <property type="entry name" value="FliS_sf"/>
</dbReference>
<name>A0A2N5ZJF2_MUIH1</name>
<evidence type="ECO:0000256" key="3">
    <source>
        <dbReference type="ARBA" id="ARBA00022490"/>
    </source>
</evidence>
<dbReference type="AlphaFoldDB" id="A0A2N5ZJF2"/>
<dbReference type="PANTHER" id="PTHR34773:SF1">
    <property type="entry name" value="FLAGELLAR SECRETION CHAPERONE FLIS"/>
    <property type="match status" value="1"/>
</dbReference>
<keyword evidence="4 6" id="KW-1005">Bacterial flagellum biogenesis</keyword>
<protein>
    <recommendedName>
        <fullName evidence="6">Flagellar secretion chaperone FliS</fullName>
    </recommendedName>
</protein>
<dbReference type="EMBL" id="PKTG01000052">
    <property type="protein sequence ID" value="PLX18763.1"/>
    <property type="molecule type" value="Genomic_DNA"/>
</dbReference>
<evidence type="ECO:0000313" key="8">
    <source>
        <dbReference type="EMBL" id="PLX18763.1"/>
    </source>
</evidence>
<dbReference type="CDD" id="cd16098">
    <property type="entry name" value="FliS"/>
    <property type="match status" value="1"/>
</dbReference>
<gene>
    <name evidence="8" type="primary">fliS</name>
    <name evidence="8" type="ORF">C0601_03825</name>
</gene>
<evidence type="ECO:0000313" key="9">
    <source>
        <dbReference type="Proteomes" id="UP000234857"/>
    </source>
</evidence>
<dbReference type="PIRSF" id="PIRSF039090">
    <property type="entry name" value="Flis"/>
    <property type="match status" value="1"/>
</dbReference>
<keyword evidence="8" id="KW-0969">Cilium</keyword>
<organism evidence="8 9">
    <name type="scientific">Muiribacterium halophilum</name>
    <dbReference type="NCBI Taxonomy" id="2053465"/>
    <lineage>
        <taxon>Bacteria</taxon>
        <taxon>Candidatus Muiribacteriota</taxon>
        <taxon>Candidatus Muiribacteriia</taxon>
        <taxon>Candidatus Muiribacteriales</taxon>
        <taxon>Candidatus Muiribacteriaceae</taxon>
        <taxon>Candidatus Muiribacterium</taxon>
    </lineage>
</organism>
<evidence type="ECO:0000256" key="7">
    <source>
        <dbReference type="SAM" id="MobiDB-lite"/>
    </source>
</evidence>
<evidence type="ECO:0000256" key="1">
    <source>
        <dbReference type="ARBA" id="ARBA00004514"/>
    </source>
</evidence>
<evidence type="ECO:0000256" key="4">
    <source>
        <dbReference type="ARBA" id="ARBA00022795"/>
    </source>
</evidence>
<feature type="region of interest" description="Disordered" evidence="7">
    <location>
        <begin position="120"/>
        <end position="144"/>
    </location>
</feature>
<dbReference type="PANTHER" id="PTHR34773">
    <property type="entry name" value="FLAGELLAR SECRETION CHAPERONE FLIS"/>
    <property type="match status" value="1"/>
</dbReference>
<dbReference type="Gene3D" id="1.20.120.340">
    <property type="entry name" value="Flagellar protein FliS"/>
    <property type="match status" value="1"/>
</dbReference>
<feature type="compositionally biased region" description="Basic and acidic residues" evidence="7">
    <location>
        <begin position="120"/>
        <end position="136"/>
    </location>
</feature>
<evidence type="ECO:0000256" key="5">
    <source>
        <dbReference type="ARBA" id="ARBA00023186"/>
    </source>
</evidence>
<dbReference type="InterPro" id="IPR003713">
    <property type="entry name" value="FliS"/>
</dbReference>
<keyword evidence="5" id="KW-0143">Chaperone</keyword>
<keyword evidence="3 6" id="KW-0963">Cytoplasm</keyword>
<evidence type="ECO:0000256" key="6">
    <source>
        <dbReference type="PIRNR" id="PIRNR039090"/>
    </source>
</evidence>
<sequence>MKNFNQYRETQIKTASPGKLLLMLYDGAVRFLNVAIKALDSEKKDLEKAHNHIIKVQNIISELTVTLDLEKGGEIAENLKELYTFMKRHLIKANLEKEPKYLEEVKGLVEQLRDAWRGVVDKEENQSKSDNKENKPMKSVNFKG</sequence>
<proteinExistence type="inferred from homology"/>
<dbReference type="SUPFAM" id="SSF101116">
    <property type="entry name" value="Flagellar export chaperone FliS"/>
    <property type="match status" value="1"/>
</dbReference>
<dbReference type="Pfam" id="PF02561">
    <property type="entry name" value="FliS"/>
    <property type="match status" value="1"/>
</dbReference>
<comment type="subcellular location">
    <subcellularLocation>
        <location evidence="1 6">Cytoplasm</location>
        <location evidence="1 6">Cytosol</location>
    </subcellularLocation>
</comment>
<reference evidence="8 9" key="1">
    <citation type="submission" date="2017-11" db="EMBL/GenBank/DDBJ databases">
        <title>Genome-resolved metagenomics identifies genetic mobility, metabolic interactions, and unexpected diversity in perchlorate-reducing communities.</title>
        <authorList>
            <person name="Barnum T.P."/>
            <person name="Figueroa I.A."/>
            <person name="Carlstrom C.I."/>
            <person name="Lucas L.N."/>
            <person name="Engelbrektson A.L."/>
            <person name="Coates J.D."/>
        </authorList>
    </citation>
    <scope>NUCLEOTIDE SEQUENCE [LARGE SCALE GENOMIC DNA]</scope>
    <source>
        <strain evidence="8">BM706</strain>
    </source>
</reference>
<accession>A0A2N5ZJF2</accession>
<keyword evidence="8" id="KW-0282">Flagellum</keyword>
<dbReference type="GO" id="GO:0071973">
    <property type="term" value="P:bacterial-type flagellum-dependent cell motility"/>
    <property type="evidence" value="ECO:0007669"/>
    <property type="project" value="TreeGrafter"/>
</dbReference>
<evidence type="ECO:0000256" key="2">
    <source>
        <dbReference type="ARBA" id="ARBA00008787"/>
    </source>
</evidence>
<comment type="similarity">
    <text evidence="2 6">Belongs to the FliS family.</text>
</comment>
<dbReference type="GO" id="GO:0005829">
    <property type="term" value="C:cytosol"/>
    <property type="evidence" value="ECO:0007669"/>
    <property type="project" value="UniProtKB-SubCell"/>
</dbReference>
<dbReference type="NCBIfam" id="TIGR00208">
    <property type="entry name" value="fliS"/>
    <property type="match status" value="1"/>
</dbReference>
<dbReference type="Proteomes" id="UP000234857">
    <property type="component" value="Unassembled WGS sequence"/>
</dbReference>
<comment type="caution">
    <text evidence="8">The sequence shown here is derived from an EMBL/GenBank/DDBJ whole genome shotgun (WGS) entry which is preliminary data.</text>
</comment>